<organism evidence="8 9">
    <name type="scientific">Pseudolactococcus hodotermopsidis</name>
    <dbReference type="NCBI Taxonomy" id="2709157"/>
    <lineage>
        <taxon>Bacteria</taxon>
        <taxon>Bacillati</taxon>
        <taxon>Bacillota</taxon>
        <taxon>Bacilli</taxon>
        <taxon>Lactobacillales</taxon>
        <taxon>Streptococcaceae</taxon>
        <taxon>Pseudolactococcus</taxon>
    </lineage>
</organism>
<evidence type="ECO:0000313" key="9">
    <source>
        <dbReference type="Proteomes" id="UP000480303"/>
    </source>
</evidence>
<protein>
    <recommendedName>
        <fullName evidence="5">N-acetyldiaminopimelate deacetylase</fullName>
        <ecNumber evidence="5">3.5.1.47</ecNumber>
    </recommendedName>
</protein>
<dbReference type="GO" id="GO:0009089">
    <property type="term" value="P:lysine biosynthetic process via diaminopimelate"/>
    <property type="evidence" value="ECO:0007669"/>
    <property type="project" value="UniProtKB-UniRule"/>
</dbReference>
<dbReference type="AlphaFoldDB" id="A0A6A0BBU2"/>
<evidence type="ECO:0000256" key="3">
    <source>
        <dbReference type="ARBA" id="ARBA00022915"/>
    </source>
</evidence>
<name>A0A6A0BBU2_9LACT</name>
<dbReference type="EC" id="3.5.1.47" evidence="5"/>
<dbReference type="InterPro" id="IPR002933">
    <property type="entry name" value="Peptidase_M20"/>
</dbReference>
<dbReference type="InterPro" id="IPR023905">
    <property type="entry name" value="AcetylDAP_deacetylase"/>
</dbReference>
<comment type="similarity">
    <text evidence="5">Belongs to the peptidase M20A family. N-acetyldiaminopimelate deacetylase subfamily.</text>
</comment>
<feature type="binding site" evidence="6">
    <location>
        <position position="96"/>
    </location>
    <ligand>
        <name>Mn(2+)</name>
        <dbReference type="ChEBI" id="CHEBI:29035"/>
        <label>2</label>
    </ligand>
</feature>
<sequence>MLDLIKIRRDLHQIPEIGLEEFETHAYLMAILHDLTADKAFVDLKTWQTGILVKVNGAAPEKTIGWRTDIDGLPITEETGLPFKSRHDGRMHACGHDMHMTIALGVLEKVLENQPKNTLIFLFQPAEENEAGGMLMYEAGMFEGDFRPDEFYGLHVRPDLKVGDIATNRQTLFAGTCEVKINFKGTGGHAAFPHMANDALIAASYFITQVQTIVSRNVDPIKSAVVTFGSLHTGTTNNVIAETAQLHGTIRTLTKEMNELTQQRLRTIAEGIALSFGLEVEIQLKQGGYLPVENNPELANELMLFFDKQADVNLIEIEPAMTGEDFGYLLSKIPGVMFWLGVETPYALHHPKMSPNETAIAFAVENVAAFLKEKAG</sequence>
<dbReference type="SUPFAM" id="SSF53187">
    <property type="entry name" value="Zn-dependent exopeptidases"/>
    <property type="match status" value="1"/>
</dbReference>
<evidence type="ECO:0000256" key="5">
    <source>
        <dbReference type="HAMAP-Rule" id="MF_01692"/>
    </source>
</evidence>
<feature type="binding site" evidence="6">
    <location>
        <position position="128"/>
    </location>
    <ligand>
        <name>Mn(2+)</name>
        <dbReference type="ChEBI" id="CHEBI:29035"/>
        <label>2</label>
    </ligand>
</feature>
<keyword evidence="9" id="KW-1185">Reference proteome</keyword>
<feature type="binding site" evidence="6">
    <location>
        <position position="155"/>
    </location>
    <ligand>
        <name>Mn(2+)</name>
        <dbReference type="ChEBI" id="CHEBI:29035"/>
        <label>2</label>
    </ligand>
</feature>
<reference evidence="8 9" key="1">
    <citation type="submission" date="2020-02" db="EMBL/GenBank/DDBJ databases">
        <title>Draft genome sequence of Lactococcus sp. Hs30E4-3.</title>
        <authorList>
            <person name="Noda S."/>
            <person name="Yuki M."/>
            <person name="Ohkuma M."/>
        </authorList>
    </citation>
    <scope>NUCLEOTIDE SEQUENCE [LARGE SCALE GENOMIC DNA]</scope>
    <source>
        <strain evidence="8 9">Hs30E4-3</strain>
    </source>
</reference>
<dbReference type="Proteomes" id="UP000480303">
    <property type="component" value="Unassembled WGS sequence"/>
</dbReference>
<dbReference type="EMBL" id="BLLI01000019">
    <property type="protein sequence ID" value="GFH42306.1"/>
    <property type="molecule type" value="Genomic_DNA"/>
</dbReference>
<dbReference type="UniPathway" id="UPA00034">
    <property type="reaction ID" value="UER00024"/>
</dbReference>
<evidence type="ECO:0000313" key="8">
    <source>
        <dbReference type="EMBL" id="GFH42306.1"/>
    </source>
</evidence>
<comment type="pathway">
    <text evidence="5">Amino-acid biosynthesis; L-lysine biosynthesis via DAP pathway; LL-2,6-diaminopimelate from (S)-tetrahydrodipicolinate (acetylase route): step 3/3.</text>
</comment>
<dbReference type="InterPro" id="IPR011650">
    <property type="entry name" value="Peptidase_M20_dimer"/>
</dbReference>
<comment type="function">
    <text evidence="5">Catalyzes the conversion of N-acetyl-diaminopimelate to diaminopimelate and acetate.</text>
</comment>
<dbReference type="NCBIfam" id="TIGR01891">
    <property type="entry name" value="amidohydrolases"/>
    <property type="match status" value="1"/>
</dbReference>
<comment type="caution">
    <text evidence="8">The sequence shown here is derived from an EMBL/GenBank/DDBJ whole genome shotgun (WGS) entry which is preliminary data.</text>
</comment>
<feature type="active site" evidence="5">
    <location>
        <position position="69"/>
    </location>
</feature>
<keyword evidence="2 5" id="KW-0378">Hydrolase</keyword>
<dbReference type="FunFam" id="3.30.70.360:FF:000001">
    <property type="entry name" value="N-acetyldiaminopimelate deacetylase"/>
    <property type="match status" value="1"/>
</dbReference>
<dbReference type="GO" id="GO:0046872">
    <property type="term" value="F:metal ion binding"/>
    <property type="evidence" value="ECO:0007669"/>
    <property type="project" value="UniProtKB-KW"/>
</dbReference>
<evidence type="ECO:0000259" key="7">
    <source>
        <dbReference type="Pfam" id="PF07687"/>
    </source>
</evidence>
<evidence type="ECO:0000256" key="4">
    <source>
        <dbReference type="ARBA" id="ARBA00023154"/>
    </source>
</evidence>
<proteinExistence type="inferred from homology"/>
<dbReference type="SUPFAM" id="SSF55031">
    <property type="entry name" value="Bacterial exopeptidase dimerisation domain"/>
    <property type="match status" value="1"/>
</dbReference>
<comment type="catalytic activity">
    <reaction evidence="5">
        <text>N-acetyl-(2S,6S)-2,6-diaminopimelate + H2O = (2S,6S)-2,6-diaminopimelate + acetate</text>
        <dbReference type="Rhea" id="RHEA:20405"/>
        <dbReference type="ChEBI" id="CHEBI:15377"/>
        <dbReference type="ChEBI" id="CHEBI:30089"/>
        <dbReference type="ChEBI" id="CHEBI:57609"/>
        <dbReference type="ChEBI" id="CHEBI:58767"/>
        <dbReference type="EC" id="3.5.1.47"/>
    </reaction>
</comment>
<accession>A0A6A0BBU2</accession>
<evidence type="ECO:0000256" key="6">
    <source>
        <dbReference type="PIRSR" id="PIRSR005962-1"/>
    </source>
</evidence>
<dbReference type="RefSeq" id="WP_172208283.1">
    <property type="nucleotide sequence ID" value="NZ_BLLI01000019.1"/>
</dbReference>
<dbReference type="Pfam" id="PF01546">
    <property type="entry name" value="Peptidase_M20"/>
    <property type="match status" value="1"/>
</dbReference>
<dbReference type="Gene3D" id="3.40.630.10">
    <property type="entry name" value="Zn peptidases"/>
    <property type="match status" value="1"/>
</dbReference>
<dbReference type="GO" id="GO:0019877">
    <property type="term" value="P:diaminopimelate biosynthetic process"/>
    <property type="evidence" value="ECO:0007669"/>
    <property type="project" value="UniProtKB-UniRule"/>
</dbReference>
<comment type="cofactor">
    <cofactor evidence="6">
        <name>Mn(2+)</name>
        <dbReference type="ChEBI" id="CHEBI:29035"/>
    </cofactor>
    <text evidence="6">The Mn(2+) ion enhances activity.</text>
</comment>
<evidence type="ECO:0000256" key="1">
    <source>
        <dbReference type="ARBA" id="ARBA00022605"/>
    </source>
</evidence>
<keyword evidence="6" id="KW-0464">Manganese</keyword>
<dbReference type="Pfam" id="PF07687">
    <property type="entry name" value="M20_dimer"/>
    <property type="match status" value="1"/>
</dbReference>
<dbReference type="PANTHER" id="PTHR11014">
    <property type="entry name" value="PEPTIDASE M20 FAMILY MEMBER"/>
    <property type="match status" value="1"/>
</dbReference>
<feature type="binding site" evidence="6">
    <location>
        <position position="349"/>
    </location>
    <ligand>
        <name>Mn(2+)</name>
        <dbReference type="ChEBI" id="CHEBI:29035"/>
        <label>2</label>
    </ligand>
</feature>
<gene>
    <name evidence="8" type="ORF">Hs30E_08570</name>
</gene>
<feature type="active site" description="Proton acceptor" evidence="5">
    <location>
        <position position="128"/>
    </location>
</feature>
<dbReference type="InterPro" id="IPR017439">
    <property type="entry name" value="Amidohydrolase"/>
</dbReference>
<dbReference type="PIRSF" id="PIRSF005962">
    <property type="entry name" value="Pept_M20D_amidohydro"/>
    <property type="match status" value="1"/>
</dbReference>
<dbReference type="InterPro" id="IPR036264">
    <property type="entry name" value="Bact_exopeptidase_dim_dom"/>
</dbReference>
<keyword evidence="3 5" id="KW-0220">Diaminopimelate biosynthesis</keyword>
<keyword evidence="4 5" id="KW-0457">Lysine biosynthesis</keyword>
<keyword evidence="6" id="KW-0479">Metal-binding</keyword>
<dbReference type="GO" id="GO:0050118">
    <property type="term" value="F:N-acetyldiaminopimelate deacetylase activity"/>
    <property type="evidence" value="ECO:0007669"/>
    <property type="project" value="UniProtKB-UniRule"/>
</dbReference>
<dbReference type="HAMAP" id="MF_01692">
    <property type="entry name" value="DapEL"/>
    <property type="match status" value="1"/>
</dbReference>
<feature type="domain" description="Peptidase M20 dimerisation" evidence="7">
    <location>
        <begin position="175"/>
        <end position="270"/>
    </location>
</feature>
<feature type="binding site" evidence="6">
    <location>
        <position position="94"/>
    </location>
    <ligand>
        <name>Mn(2+)</name>
        <dbReference type="ChEBI" id="CHEBI:29035"/>
        <label>2</label>
    </ligand>
</feature>
<keyword evidence="1 5" id="KW-0028">Amino-acid biosynthesis</keyword>
<dbReference type="CDD" id="cd05670">
    <property type="entry name" value="M20_Acy1_YkuR-like"/>
    <property type="match status" value="1"/>
</dbReference>
<evidence type="ECO:0000256" key="2">
    <source>
        <dbReference type="ARBA" id="ARBA00022801"/>
    </source>
</evidence>
<dbReference type="Gene3D" id="3.30.70.360">
    <property type="match status" value="1"/>
</dbReference>
<dbReference type="PANTHER" id="PTHR11014:SF98">
    <property type="entry name" value="N-ACETYLDIAMINOPIMELATE DEACETYLASE"/>
    <property type="match status" value="1"/>
</dbReference>